<protein>
    <submittedName>
        <fullName evidence="2">Uncharacterized protein</fullName>
    </submittedName>
</protein>
<dbReference type="Proteomes" id="UP000677228">
    <property type="component" value="Unassembled WGS sequence"/>
</dbReference>
<evidence type="ECO:0000313" key="3">
    <source>
        <dbReference type="Proteomes" id="UP000682733"/>
    </source>
</evidence>
<dbReference type="AlphaFoldDB" id="A0A8S2VUW2"/>
<evidence type="ECO:0000313" key="1">
    <source>
        <dbReference type="EMBL" id="CAF1603346.1"/>
    </source>
</evidence>
<dbReference type="Proteomes" id="UP000682733">
    <property type="component" value="Unassembled WGS sequence"/>
</dbReference>
<gene>
    <name evidence="1" type="ORF">OVA965_LOCUS42235</name>
    <name evidence="2" type="ORF">TMI583_LOCUS44072</name>
</gene>
<accession>A0A8S2VUW2</accession>
<organism evidence="2 3">
    <name type="scientific">Didymodactylos carnosus</name>
    <dbReference type="NCBI Taxonomy" id="1234261"/>
    <lineage>
        <taxon>Eukaryota</taxon>
        <taxon>Metazoa</taxon>
        <taxon>Spiralia</taxon>
        <taxon>Gnathifera</taxon>
        <taxon>Rotifera</taxon>
        <taxon>Eurotatoria</taxon>
        <taxon>Bdelloidea</taxon>
        <taxon>Philodinida</taxon>
        <taxon>Philodinidae</taxon>
        <taxon>Didymodactylos</taxon>
    </lineage>
</organism>
<dbReference type="EMBL" id="CAJOBA010075030">
    <property type="protein sequence ID" value="CAF4412988.1"/>
    <property type="molecule type" value="Genomic_DNA"/>
</dbReference>
<sequence length="191" mass="22259">MLRFMAFVEPKGVDLLLLYKEQAKQIHVCLTDNLKRIEELAIERYRSQIPDINSNILVLQWFHTDYQKYIDLDEVNWSEYQSTVLQSLFSDSPPKRSDRAWTLKIIVTTETTVSATVEETETFGRLYNDIVYPLTKNGAPINDNTEITTHLWPLWFMDVNDGNNDNCISCQHESTDTIPVAYRYAQEVINC</sequence>
<name>A0A8S2VUW2_9BILA</name>
<dbReference type="EMBL" id="CAJNOK010051174">
    <property type="protein sequence ID" value="CAF1603346.1"/>
    <property type="molecule type" value="Genomic_DNA"/>
</dbReference>
<evidence type="ECO:0000313" key="2">
    <source>
        <dbReference type="EMBL" id="CAF4412988.1"/>
    </source>
</evidence>
<comment type="caution">
    <text evidence="2">The sequence shown here is derived from an EMBL/GenBank/DDBJ whole genome shotgun (WGS) entry which is preliminary data.</text>
</comment>
<feature type="non-terminal residue" evidence="2">
    <location>
        <position position="1"/>
    </location>
</feature>
<proteinExistence type="predicted"/>
<reference evidence="2" key="1">
    <citation type="submission" date="2021-02" db="EMBL/GenBank/DDBJ databases">
        <authorList>
            <person name="Nowell W R."/>
        </authorList>
    </citation>
    <scope>NUCLEOTIDE SEQUENCE</scope>
</reference>